<evidence type="ECO:0000259" key="6">
    <source>
        <dbReference type="PROSITE" id="PS51471"/>
    </source>
</evidence>
<evidence type="ECO:0000256" key="3">
    <source>
        <dbReference type="ARBA" id="ARBA00023002"/>
    </source>
</evidence>
<dbReference type="GO" id="GO:0016491">
    <property type="term" value="F:oxidoreductase activity"/>
    <property type="evidence" value="ECO:0007669"/>
    <property type="project" value="UniProtKB-KW"/>
</dbReference>
<evidence type="ECO:0000313" key="8">
    <source>
        <dbReference type="Proteomes" id="UP000016932"/>
    </source>
</evidence>
<keyword evidence="8" id="KW-1185">Reference proteome</keyword>
<dbReference type="InterPro" id="IPR027443">
    <property type="entry name" value="IPNS-like_sf"/>
</dbReference>
<evidence type="ECO:0000256" key="1">
    <source>
        <dbReference type="ARBA" id="ARBA00008056"/>
    </source>
</evidence>
<name>M3AW93_PSEFD</name>
<dbReference type="PANTHER" id="PTHR10209:SF804">
    <property type="entry name" value="FE2OG DIOXYGENASE DOMAIN-CONTAINING PROTEIN"/>
    <property type="match status" value="1"/>
</dbReference>
<proteinExistence type="inferred from homology"/>
<dbReference type="InterPro" id="IPR005123">
    <property type="entry name" value="Oxoglu/Fe-dep_dioxygenase_dom"/>
</dbReference>
<dbReference type="GO" id="GO:0044283">
    <property type="term" value="P:small molecule biosynthetic process"/>
    <property type="evidence" value="ECO:0007669"/>
    <property type="project" value="UniProtKB-ARBA"/>
</dbReference>
<comment type="similarity">
    <text evidence="1 5">Belongs to the iron/ascorbate-dependent oxidoreductase family.</text>
</comment>
<dbReference type="PRINTS" id="PR00682">
    <property type="entry name" value="IPNSYNTHASE"/>
</dbReference>
<dbReference type="VEuPathDB" id="FungiDB:MYCFIDRAFT_87106"/>
<keyword evidence="2 5" id="KW-0479">Metal-binding</keyword>
<evidence type="ECO:0000256" key="2">
    <source>
        <dbReference type="ARBA" id="ARBA00022723"/>
    </source>
</evidence>
<dbReference type="GO" id="GO:0046872">
    <property type="term" value="F:metal ion binding"/>
    <property type="evidence" value="ECO:0007669"/>
    <property type="project" value="UniProtKB-KW"/>
</dbReference>
<dbReference type="AlphaFoldDB" id="M3AW93"/>
<dbReference type="HOGENOM" id="CLU_010119_6_1_1"/>
<dbReference type="FunFam" id="2.60.120.330:FF:000030">
    <property type="entry name" value="Thymine dioxygenase"/>
    <property type="match status" value="1"/>
</dbReference>
<dbReference type="PROSITE" id="PS51471">
    <property type="entry name" value="FE2OG_OXY"/>
    <property type="match status" value="1"/>
</dbReference>
<dbReference type="InterPro" id="IPR026992">
    <property type="entry name" value="DIOX_N"/>
</dbReference>
<dbReference type="Gene3D" id="2.60.120.330">
    <property type="entry name" value="B-lactam Antibiotic, Isopenicillin N Synthase, Chain"/>
    <property type="match status" value="1"/>
</dbReference>
<dbReference type="Pfam" id="PF03171">
    <property type="entry name" value="2OG-FeII_Oxy"/>
    <property type="match status" value="1"/>
</dbReference>
<sequence length="344" mass="38142">MGQGAYYHPDATLQTTVSEASLEIPLIDFSAFLSGDAATKKSTAQAILAGFQNAGFIYLSNHGIPDDELRNTFSESAKFFARPFAEKDQLAWTTPEANRGYSQAGREKTTNVEGADDIENVRAQEGADLKESIEIGKENEPGLPNQWPTDAAGAVFRTQMVRFFDLCKDLHVEIMRSIAVGLGIDEFWFDSYCDAGDNTLRLLHYPEVKADVFKKNDNQVRAGSHTDYGSITLLFQDMSGGLQIQSPTGKFVHATPIEGTVVVNAGDLLARWSNDTIKSTMHRVVEPPIPSDTYPARYSIPYFCHPNHDRMIHAIPGTYSAENPIKYEPVHCGEHMVKRLKATY</sequence>
<dbReference type="eggNOG" id="KOG0143">
    <property type="taxonomic scope" value="Eukaryota"/>
</dbReference>
<accession>M3AW93</accession>
<evidence type="ECO:0000313" key="7">
    <source>
        <dbReference type="EMBL" id="EME81727.1"/>
    </source>
</evidence>
<evidence type="ECO:0000256" key="5">
    <source>
        <dbReference type="RuleBase" id="RU003682"/>
    </source>
</evidence>
<dbReference type="GeneID" id="19342534"/>
<keyword evidence="4 5" id="KW-0408">Iron</keyword>
<dbReference type="Proteomes" id="UP000016932">
    <property type="component" value="Unassembled WGS sequence"/>
</dbReference>
<dbReference type="Pfam" id="PF14226">
    <property type="entry name" value="DIOX_N"/>
    <property type="match status" value="1"/>
</dbReference>
<gene>
    <name evidence="7" type="ORF">MYCFIDRAFT_87106</name>
</gene>
<reference evidence="7 8" key="1">
    <citation type="journal article" date="2012" name="PLoS Pathog.">
        <title>Diverse lifestyles and strategies of plant pathogenesis encoded in the genomes of eighteen Dothideomycetes fungi.</title>
        <authorList>
            <person name="Ohm R.A."/>
            <person name="Feau N."/>
            <person name="Henrissat B."/>
            <person name="Schoch C.L."/>
            <person name="Horwitz B.A."/>
            <person name="Barry K.W."/>
            <person name="Condon B.J."/>
            <person name="Copeland A.C."/>
            <person name="Dhillon B."/>
            <person name="Glaser F."/>
            <person name="Hesse C.N."/>
            <person name="Kosti I."/>
            <person name="LaButti K."/>
            <person name="Lindquist E.A."/>
            <person name="Lucas S."/>
            <person name="Salamov A.A."/>
            <person name="Bradshaw R.E."/>
            <person name="Ciuffetti L."/>
            <person name="Hamelin R.C."/>
            <person name="Kema G.H.J."/>
            <person name="Lawrence C."/>
            <person name="Scott J.A."/>
            <person name="Spatafora J.W."/>
            <person name="Turgeon B.G."/>
            <person name="de Wit P.J.G.M."/>
            <person name="Zhong S."/>
            <person name="Goodwin S.B."/>
            <person name="Grigoriev I.V."/>
        </authorList>
    </citation>
    <scope>NUCLEOTIDE SEQUENCE [LARGE SCALE GENOMIC DNA]</scope>
    <source>
        <strain evidence="7 8">CIRAD86</strain>
    </source>
</reference>
<keyword evidence="3 5" id="KW-0560">Oxidoreductase</keyword>
<evidence type="ECO:0000256" key="4">
    <source>
        <dbReference type="ARBA" id="ARBA00023004"/>
    </source>
</evidence>
<dbReference type="RefSeq" id="XP_007927305.1">
    <property type="nucleotide sequence ID" value="XM_007929114.1"/>
</dbReference>
<dbReference type="SUPFAM" id="SSF51197">
    <property type="entry name" value="Clavaminate synthase-like"/>
    <property type="match status" value="1"/>
</dbReference>
<organism evidence="7 8">
    <name type="scientific">Pseudocercospora fijiensis (strain CIRAD86)</name>
    <name type="common">Black leaf streak disease fungus</name>
    <name type="synonym">Mycosphaerella fijiensis</name>
    <dbReference type="NCBI Taxonomy" id="383855"/>
    <lineage>
        <taxon>Eukaryota</taxon>
        <taxon>Fungi</taxon>
        <taxon>Dikarya</taxon>
        <taxon>Ascomycota</taxon>
        <taxon>Pezizomycotina</taxon>
        <taxon>Dothideomycetes</taxon>
        <taxon>Dothideomycetidae</taxon>
        <taxon>Mycosphaerellales</taxon>
        <taxon>Mycosphaerellaceae</taxon>
        <taxon>Pseudocercospora</taxon>
    </lineage>
</organism>
<protein>
    <recommendedName>
        <fullName evidence="6">Fe2OG dioxygenase domain-containing protein</fullName>
    </recommendedName>
</protein>
<dbReference type="EMBL" id="KB446559">
    <property type="protein sequence ID" value="EME81727.1"/>
    <property type="molecule type" value="Genomic_DNA"/>
</dbReference>
<dbReference type="KEGG" id="pfj:MYCFIDRAFT_87106"/>
<dbReference type="InterPro" id="IPR044861">
    <property type="entry name" value="IPNS-like_FE2OG_OXY"/>
</dbReference>
<feature type="domain" description="Fe2OG dioxygenase" evidence="6">
    <location>
        <begin position="196"/>
        <end position="306"/>
    </location>
</feature>
<dbReference type="OrthoDB" id="288590at2759"/>
<dbReference type="PANTHER" id="PTHR10209">
    <property type="entry name" value="OXIDOREDUCTASE, 2OG-FE II OXYGENASE FAMILY PROTEIN"/>
    <property type="match status" value="1"/>
</dbReference>